<proteinExistence type="inferred from homology"/>
<keyword evidence="9 11" id="KW-0233">DNA recombination</keyword>
<dbReference type="EMBL" id="DQWS01000185">
    <property type="protein sequence ID" value="HDD53407.1"/>
    <property type="molecule type" value="Genomic_DNA"/>
</dbReference>
<dbReference type="Gene3D" id="1.10.150.130">
    <property type="match status" value="1"/>
</dbReference>
<dbReference type="PROSITE" id="PS51900">
    <property type="entry name" value="CB"/>
    <property type="match status" value="1"/>
</dbReference>
<dbReference type="GO" id="GO:0051301">
    <property type="term" value="P:cell division"/>
    <property type="evidence" value="ECO:0007669"/>
    <property type="project" value="UniProtKB-KW"/>
</dbReference>
<feature type="active site" evidence="11">
    <location>
        <position position="240"/>
    </location>
</feature>
<dbReference type="HAMAP" id="MF_01808">
    <property type="entry name" value="Recomb_XerC_XerD"/>
    <property type="match status" value="1"/>
</dbReference>
<evidence type="ECO:0000256" key="4">
    <source>
        <dbReference type="ARBA" id="ARBA00022490"/>
    </source>
</evidence>
<gene>
    <name evidence="11 14" type="primary">xerD</name>
    <name evidence="14" type="ORF">ENF32_05000</name>
</gene>
<evidence type="ECO:0000256" key="8">
    <source>
        <dbReference type="ARBA" id="ARBA00023125"/>
    </source>
</evidence>
<evidence type="ECO:0000256" key="9">
    <source>
        <dbReference type="ARBA" id="ARBA00023172"/>
    </source>
</evidence>
<dbReference type="InterPro" id="IPR004107">
    <property type="entry name" value="Integrase_SAM-like_N"/>
</dbReference>
<comment type="subunit">
    <text evidence="11">Forms a cyclic heterotetrameric complex composed of two molecules of XerC and two molecules of XerD.</text>
</comment>
<dbReference type="InterPro" id="IPR023009">
    <property type="entry name" value="Tyrosine_recombinase_XerC/XerD"/>
</dbReference>
<comment type="function">
    <text evidence="11">Site-specific tyrosine recombinase, which acts by catalyzing the cutting and rejoining of the recombining DNA molecules. The XerC-XerD complex is essential to convert dimers of the bacterial chromosome into monomers to permit their segregation at cell division. It also contributes to the segregational stability of plasmids.</text>
</comment>
<evidence type="ECO:0000313" key="14">
    <source>
        <dbReference type="EMBL" id="HDD53407.1"/>
    </source>
</evidence>
<dbReference type="GO" id="GO:0009037">
    <property type="term" value="F:tyrosine-based site-specific recombinase activity"/>
    <property type="evidence" value="ECO:0007669"/>
    <property type="project" value="UniProtKB-UniRule"/>
</dbReference>
<evidence type="ECO:0000256" key="6">
    <source>
        <dbReference type="ARBA" id="ARBA00022829"/>
    </source>
</evidence>
<feature type="domain" description="Core-binding (CB)" evidence="13">
    <location>
        <begin position="1"/>
        <end position="86"/>
    </location>
</feature>
<keyword evidence="6 11" id="KW-0159">Chromosome partition</keyword>
<feature type="active site" evidence="11">
    <location>
        <position position="243"/>
    </location>
</feature>
<keyword evidence="7 11" id="KW-0229">DNA integration</keyword>
<dbReference type="AlphaFoldDB" id="A0A7C0U6R6"/>
<dbReference type="Pfam" id="PF02899">
    <property type="entry name" value="Phage_int_SAM_1"/>
    <property type="match status" value="1"/>
</dbReference>
<sequence length="294" mass="33286">MESKGLIDRYLSFLSAERGLSGHTLEGYGRDLWDLKSYLELLGLDFEKVTSGVLMGYLMNLAGRGFSPATIRRRLSAVRGFFAFLVEMGLTEVDPTEGLDNPRTWKRLPQVLSLDEVEKLLEAPSPQSPHGLRDRAMLEVLYATGVRVSELVSIRLVDLDLERVVLRVVGKGRKERLVPLGGEALKWLERYLKVRGELDKRGSPYLFLTNRGGPMTRQRFWQLVKGYAKKVGIAKEISPHTLRHSFATHILERGADLRSLQELLGHADLSTTQIYTHVARAHLEKVYKKSHPRA</sequence>
<dbReference type="Proteomes" id="UP000885690">
    <property type="component" value="Unassembled WGS sequence"/>
</dbReference>
<dbReference type="SUPFAM" id="SSF56349">
    <property type="entry name" value="DNA breaking-rejoining enzymes"/>
    <property type="match status" value="1"/>
</dbReference>
<dbReference type="NCBIfam" id="NF001399">
    <property type="entry name" value="PRK00283.1"/>
    <property type="match status" value="1"/>
</dbReference>
<keyword evidence="10 11" id="KW-0131">Cell cycle</keyword>
<evidence type="ECO:0000256" key="5">
    <source>
        <dbReference type="ARBA" id="ARBA00022618"/>
    </source>
</evidence>
<comment type="subcellular location">
    <subcellularLocation>
        <location evidence="1 11">Cytoplasm</location>
    </subcellularLocation>
</comment>
<feature type="active site" evidence="11">
    <location>
        <position position="266"/>
    </location>
</feature>
<keyword evidence="4 11" id="KW-0963">Cytoplasm</keyword>
<dbReference type="GO" id="GO:0007059">
    <property type="term" value="P:chromosome segregation"/>
    <property type="evidence" value="ECO:0007669"/>
    <property type="project" value="UniProtKB-UniRule"/>
</dbReference>
<keyword evidence="5 11" id="KW-0132">Cell division</keyword>
<dbReference type="InterPro" id="IPR050090">
    <property type="entry name" value="Tyrosine_recombinase_XerCD"/>
</dbReference>
<dbReference type="PROSITE" id="PS51898">
    <property type="entry name" value="TYR_RECOMBINASE"/>
    <property type="match status" value="1"/>
</dbReference>
<evidence type="ECO:0000259" key="13">
    <source>
        <dbReference type="PROSITE" id="PS51900"/>
    </source>
</evidence>
<evidence type="ECO:0000256" key="3">
    <source>
        <dbReference type="ARBA" id="ARBA00015810"/>
    </source>
</evidence>
<feature type="active site" description="O-(3'-phospho-DNA)-tyrosine intermediate" evidence="11">
    <location>
        <position position="275"/>
    </location>
</feature>
<dbReference type="PANTHER" id="PTHR30349:SF81">
    <property type="entry name" value="TYROSINE RECOMBINASE XERC"/>
    <property type="match status" value="1"/>
</dbReference>
<reference evidence="14" key="1">
    <citation type="journal article" date="2020" name="mSystems">
        <title>Genome- and Community-Level Interaction Insights into Carbon Utilization and Element Cycling Functions of Hydrothermarchaeota in Hydrothermal Sediment.</title>
        <authorList>
            <person name="Zhou Z."/>
            <person name="Liu Y."/>
            <person name="Xu W."/>
            <person name="Pan J."/>
            <person name="Luo Z.H."/>
            <person name="Li M."/>
        </authorList>
    </citation>
    <scope>NUCLEOTIDE SEQUENCE [LARGE SCALE GENOMIC DNA]</scope>
    <source>
        <strain evidence="14">HyVt-115</strain>
    </source>
</reference>
<dbReference type="GO" id="GO:0006313">
    <property type="term" value="P:DNA transposition"/>
    <property type="evidence" value="ECO:0007669"/>
    <property type="project" value="UniProtKB-UniRule"/>
</dbReference>
<feature type="domain" description="Tyr recombinase" evidence="12">
    <location>
        <begin position="107"/>
        <end position="288"/>
    </location>
</feature>
<dbReference type="Pfam" id="PF00589">
    <property type="entry name" value="Phage_integrase"/>
    <property type="match status" value="1"/>
</dbReference>
<evidence type="ECO:0000259" key="12">
    <source>
        <dbReference type="PROSITE" id="PS51898"/>
    </source>
</evidence>
<dbReference type="InterPro" id="IPR011010">
    <property type="entry name" value="DNA_brk_join_enz"/>
</dbReference>
<dbReference type="NCBIfam" id="TIGR02225">
    <property type="entry name" value="recomb_XerD"/>
    <property type="match status" value="1"/>
</dbReference>
<comment type="caution">
    <text evidence="14">The sequence shown here is derived from an EMBL/GenBank/DDBJ whole genome shotgun (WGS) entry which is preliminary data.</text>
</comment>
<dbReference type="PANTHER" id="PTHR30349">
    <property type="entry name" value="PHAGE INTEGRASE-RELATED"/>
    <property type="match status" value="1"/>
</dbReference>
<dbReference type="InterPro" id="IPR011932">
    <property type="entry name" value="Recomb_XerD"/>
</dbReference>
<dbReference type="InterPro" id="IPR044068">
    <property type="entry name" value="CB"/>
</dbReference>
<comment type="similarity">
    <text evidence="2 11">Belongs to the 'phage' integrase family. XerD subfamily.</text>
</comment>
<organism evidence="14">
    <name type="scientific">Thermosulfidibacter takaii</name>
    <dbReference type="NCBI Taxonomy" id="412593"/>
    <lineage>
        <taxon>Bacteria</taxon>
        <taxon>Pseudomonadati</taxon>
        <taxon>Thermosulfidibacterota</taxon>
        <taxon>Thermosulfidibacteria</taxon>
        <taxon>Thermosulfidibacterales</taxon>
        <taxon>Thermosulfidibacteraceae</taxon>
    </lineage>
</organism>
<evidence type="ECO:0000256" key="11">
    <source>
        <dbReference type="HAMAP-Rule" id="MF_01807"/>
    </source>
</evidence>
<dbReference type="CDD" id="cd00798">
    <property type="entry name" value="INT_XerDC_C"/>
    <property type="match status" value="1"/>
</dbReference>
<dbReference type="GO" id="GO:0005737">
    <property type="term" value="C:cytoplasm"/>
    <property type="evidence" value="ECO:0007669"/>
    <property type="project" value="UniProtKB-SubCell"/>
</dbReference>
<dbReference type="GO" id="GO:0003677">
    <property type="term" value="F:DNA binding"/>
    <property type="evidence" value="ECO:0007669"/>
    <property type="project" value="UniProtKB-UniRule"/>
</dbReference>
<accession>A0A7C0U6R6</accession>
<feature type="active site" evidence="11">
    <location>
        <position position="171"/>
    </location>
</feature>
<protein>
    <recommendedName>
        <fullName evidence="3 11">Tyrosine recombinase XerD</fullName>
    </recommendedName>
</protein>
<evidence type="ECO:0000256" key="2">
    <source>
        <dbReference type="ARBA" id="ARBA00010450"/>
    </source>
</evidence>
<dbReference type="InterPro" id="IPR010998">
    <property type="entry name" value="Integrase_recombinase_N"/>
</dbReference>
<dbReference type="NCBIfam" id="NF040815">
    <property type="entry name" value="recomb_XerA_Arch"/>
    <property type="match status" value="1"/>
</dbReference>
<dbReference type="HAMAP" id="MF_01807">
    <property type="entry name" value="Recomb_XerD"/>
    <property type="match status" value="1"/>
</dbReference>
<evidence type="ECO:0000256" key="1">
    <source>
        <dbReference type="ARBA" id="ARBA00004496"/>
    </source>
</evidence>
<dbReference type="InterPro" id="IPR002104">
    <property type="entry name" value="Integrase_catalytic"/>
</dbReference>
<keyword evidence="8 11" id="KW-0238">DNA-binding</keyword>
<evidence type="ECO:0000256" key="10">
    <source>
        <dbReference type="ARBA" id="ARBA00023306"/>
    </source>
</evidence>
<evidence type="ECO:0000256" key="7">
    <source>
        <dbReference type="ARBA" id="ARBA00022908"/>
    </source>
</evidence>
<dbReference type="InterPro" id="IPR013762">
    <property type="entry name" value="Integrase-like_cat_sf"/>
</dbReference>
<feature type="active site" evidence="11">
    <location>
        <position position="147"/>
    </location>
</feature>
<dbReference type="Gene3D" id="1.10.443.10">
    <property type="entry name" value="Intergrase catalytic core"/>
    <property type="match status" value="1"/>
</dbReference>
<name>A0A7C0U6R6_9BACT</name>